<dbReference type="SMART" id="SM00955">
    <property type="entry name" value="RNB"/>
    <property type="match status" value="1"/>
</dbReference>
<dbReference type="InterPro" id="IPR012340">
    <property type="entry name" value="NA-bd_OB-fold"/>
</dbReference>
<evidence type="ECO:0000256" key="6">
    <source>
        <dbReference type="ARBA" id="ARBA00022884"/>
    </source>
</evidence>
<comment type="catalytic activity">
    <reaction evidence="1 7">
        <text>Exonucleolytic cleavage in the 3'- to 5'-direction to yield nucleoside 5'-phosphates.</text>
        <dbReference type="EC" id="3.1.13.1"/>
    </reaction>
</comment>
<dbReference type="SMART" id="SM00316">
    <property type="entry name" value="S1"/>
    <property type="match status" value="1"/>
</dbReference>
<feature type="domain" description="S1 motif" evidence="9">
    <location>
        <begin position="665"/>
        <end position="746"/>
    </location>
</feature>
<dbReference type="InterPro" id="IPR004476">
    <property type="entry name" value="RNase_II/RNase_R"/>
</dbReference>
<reference evidence="10 11" key="1">
    <citation type="submission" date="2020-12" db="EMBL/GenBank/DDBJ databases">
        <title>Revised draft genomes of Rhodomicrobium vannielii ATCC 17100 and Rhodomicrobium udaipurense JA643.</title>
        <authorList>
            <person name="Conners E.M."/>
            <person name="Davenport E.J."/>
            <person name="Bose A."/>
        </authorList>
    </citation>
    <scope>NUCLEOTIDE SEQUENCE [LARGE SCALE GENOMIC DNA]</scope>
    <source>
        <strain evidence="10 11">JA643</strain>
    </source>
</reference>
<dbReference type="EC" id="3.1.13.1" evidence="7"/>
<dbReference type="PROSITE" id="PS01175">
    <property type="entry name" value="RIBONUCLEASE_II"/>
    <property type="match status" value="1"/>
</dbReference>
<feature type="region of interest" description="Disordered" evidence="8">
    <location>
        <begin position="1"/>
        <end position="23"/>
    </location>
</feature>
<evidence type="ECO:0000256" key="2">
    <source>
        <dbReference type="ARBA" id="ARBA00022490"/>
    </source>
</evidence>
<evidence type="ECO:0000256" key="3">
    <source>
        <dbReference type="ARBA" id="ARBA00022722"/>
    </source>
</evidence>
<organism evidence="10 11">
    <name type="scientific">Rhodomicrobium udaipurense</name>
    <dbReference type="NCBI Taxonomy" id="1202716"/>
    <lineage>
        <taxon>Bacteria</taxon>
        <taxon>Pseudomonadati</taxon>
        <taxon>Pseudomonadota</taxon>
        <taxon>Alphaproteobacteria</taxon>
        <taxon>Hyphomicrobiales</taxon>
        <taxon>Hyphomicrobiaceae</taxon>
        <taxon>Rhodomicrobium</taxon>
    </lineage>
</organism>
<dbReference type="SUPFAM" id="SSF50249">
    <property type="entry name" value="Nucleic acid-binding proteins"/>
    <property type="match status" value="2"/>
</dbReference>
<keyword evidence="4 7" id="KW-0378">Hydrolase</keyword>
<proteinExistence type="inferred from homology"/>
<dbReference type="InterPro" id="IPR011805">
    <property type="entry name" value="RNase_R"/>
</dbReference>
<dbReference type="NCBIfam" id="TIGR02063">
    <property type="entry name" value="RNase_R"/>
    <property type="match status" value="1"/>
</dbReference>
<evidence type="ECO:0000256" key="4">
    <source>
        <dbReference type="ARBA" id="ARBA00022801"/>
    </source>
</evidence>
<dbReference type="InterPro" id="IPR022966">
    <property type="entry name" value="RNase_II/R_CS"/>
</dbReference>
<dbReference type="CDD" id="cd04471">
    <property type="entry name" value="S1_RNase_R"/>
    <property type="match status" value="1"/>
</dbReference>
<dbReference type="PROSITE" id="PS50126">
    <property type="entry name" value="S1"/>
    <property type="match status" value="1"/>
</dbReference>
<feature type="region of interest" description="Disordered" evidence="8">
    <location>
        <begin position="757"/>
        <end position="783"/>
    </location>
</feature>
<evidence type="ECO:0000256" key="1">
    <source>
        <dbReference type="ARBA" id="ARBA00001849"/>
    </source>
</evidence>
<evidence type="ECO:0000313" key="11">
    <source>
        <dbReference type="Proteomes" id="UP000623250"/>
    </source>
</evidence>
<sequence length="783" mass="86361">MSPPRQKDTMKLKEKRADVARSKTPTKDDILKFIRSSTGNIGRREIARAFDIKGSDRIDLKRILKELAADGLIADTRRLVKKEALANVAVIVVKTQDREGDLICAPLNWNEDEDGAPPRILLNVTRRYEGAAIGVGDHVLARIREAGRGADADDEGAEAAEDASGFAYLASPIKRLPRERARQLGILRKSGSGFVVESIDKKDLKEWPVADGEMDGAEEGELVRFETLRDSRTNRPSARVTERIGHPKAEKAVSLIAIHNHGLRDVFGEDVLVELERLPEATMSHREDLTRVPLITIDPFDAKDHDDAVWAAPDTDSANEGGSVVIVAIADVSFYIRPGSALDEEALLRGNSVYFPDRVVPMLPEKLSNGLCSLRENELRPCLAVRITFDRDGKKVAQRFSRAMMRSAAKLSYQEAQAAIDGNPNARTKPLLEPILKPLWAVYEVLKEARNRRAPLDLDLPERKIVLDERGLVLKVIIPERLEAHRLIEEFMIQANVATAEALEARKSPLIYRVHDAPSSEKLVALSEFLASIGVNAGKTSFNRPGQFNRVLTKAIGTEHEEILNEVVLRSQAQAEYRPGNIGHFGLNLRRYAHFTSPIRRYADLVVHRALVSAFGLGEGGLSDAEKTKLDAIAEAISQSERKAMSAERETVDRLIAMHLAERVGETFKARVSGVTRFGLFVKLLDTGADGFVPMATLGRDFYKHLENLHAIVGERTGESFRLGDRVDVKLVEANPAAGALRFDMVSDGKFSAALAKVGRKRGGGKPPRAEGRKPGKGAKGRR</sequence>
<dbReference type="PANTHER" id="PTHR23355">
    <property type="entry name" value="RIBONUCLEASE"/>
    <property type="match status" value="1"/>
</dbReference>
<dbReference type="NCBIfam" id="TIGR00358">
    <property type="entry name" value="3_prime_RNase"/>
    <property type="match status" value="1"/>
</dbReference>
<evidence type="ECO:0000256" key="5">
    <source>
        <dbReference type="ARBA" id="ARBA00022839"/>
    </source>
</evidence>
<evidence type="ECO:0000256" key="8">
    <source>
        <dbReference type="SAM" id="MobiDB-lite"/>
    </source>
</evidence>
<dbReference type="Pfam" id="PF00575">
    <property type="entry name" value="S1"/>
    <property type="match status" value="1"/>
</dbReference>
<keyword evidence="5 7" id="KW-0269">Exonuclease</keyword>
<comment type="subcellular location">
    <subcellularLocation>
        <location evidence="7">Cytoplasm</location>
    </subcellularLocation>
</comment>
<dbReference type="GO" id="GO:0006402">
    <property type="term" value="P:mRNA catabolic process"/>
    <property type="evidence" value="ECO:0007669"/>
    <property type="project" value="TreeGrafter"/>
</dbReference>
<evidence type="ECO:0000259" key="9">
    <source>
        <dbReference type="PROSITE" id="PS50126"/>
    </source>
</evidence>
<name>A0A8I1GDP3_9HYPH</name>
<dbReference type="Gene3D" id="2.40.50.140">
    <property type="entry name" value="Nucleic acid-binding proteins"/>
    <property type="match status" value="1"/>
</dbReference>
<dbReference type="Pfam" id="PF00773">
    <property type="entry name" value="RNB"/>
    <property type="match status" value="1"/>
</dbReference>
<dbReference type="InterPro" id="IPR040476">
    <property type="entry name" value="CSD2"/>
</dbReference>
<dbReference type="Proteomes" id="UP000623250">
    <property type="component" value="Unassembled WGS sequence"/>
</dbReference>
<keyword evidence="3 7" id="KW-0540">Nuclease</keyword>
<keyword evidence="11" id="KW-1185">Reference proteome</keyword>
<accession>A0A8I1GDP3</accession>
<dbReference type="PANTHER" id="PTHR23355:SF9">
    <property type="entry name" value="DIS3-LIKE EXONUCLEASE 2"/>
    <property type="match status" value="1"/>
</dbReference>
<comment type="function">
    <text evidence="7">3'-5' exoribonuclease that releases 5'-nucleoside monophosphates and is involved in maturation of structured RNAs.</text>
</comment>
<dbReference type="GO" id="GO:0005829">
    <property type="term" value="C:cytosol"/>
    <property type="evidence" value="ECO:0007669"/>
    <property type="project" value="TreeGrafter"/>
</dbReference>
<dbReference type="InterPro" id="IPR003029">
    <property type="entry name" value="S1_domain"/>
</dbReference>
<comment type="caution">
    <text evidence="10">The sequence shown here is derived from an EMBL/GenBank/DDBJ whole genome shotgun (WGS) entry which is preliminary data.</text>
</comment>
<evidence type="ECO:0000256" key="7">
    <source>
        <dbReference type="HAMAP-Rule" id="MF_01895"/>
    </source>
</evidence>
<dbReference type="EMBL" id="JAEMUK010000010">
    <property type="protein sequence ID" value="MBJ7543034.1"/>
    <property type="molecule type" value="Genomic_DNA"/>
</dbReference>
<dbReference type="GO" id="GO:0003723">
    <property type="term" value="F:RNA binding"/>
    <property type="evidence" value="ECO:0007669"/>
    <property type="project" value="UniProtKB-UniRule"/>
</dbReference>
<keyword evidence="6 7" id="KW-0694">RNA-binding</keyword>
<dbReference type="InterPro" id="IPR050180">
    <property type="entry name" value="RNR_Ribonuclease"/>
</dbReference>
<dbReference type="Pfam" id="PF17876">
    <property type="entry name" value="CSD2"/>
    <property type="match status" value="1"/>
</dbReference>
<gene>
    <name evidence="7 10" type="primary">rnr</name>
    <name evidence="10" type="ORF">JDN41_05625</name>
</gene>
<protein>
    <recommendedName>
        <fullName evidence="7">Ribonuclease R</fullName>
        <shortName evidence="7">RNase R</shortName>
        <ecNumber evidence="7">3.1.13.1</ecNumber>
    </recommendedName>
</protein>
<dbReference type="HAMAP" id="MF_01895">
    <property type="entry name" value="RNase_R"/>
    <property type="match status" value="1"/>
</dbReference>
<dbReference type="AlphaFoldDB" id="A0A8I1GDP3"/>
<comment type="similarity">
    <text evidence="7">Belongs to the RNR ribonuclease family. RNase R subfamily.</text>
</comment>
<dbReference type="InterPro" id="IPR001900">
    <property type="entry name" value="RNase_II/R"/>
</dbReference>
<dbReference type="GO" id="GO:0008859">
    <property type="term" value="F:exoribonuclease II activity"/>
    <property type="evidence" value="ECO:0007669"/>
    <property type="project" value="UniProtKB-UniRule"/>
</dbReference>
<evidence type="ECO:0000313" key="10">
    <source>
        <dbReference type="EMBL" id="MBJ7543034.1"/>
    </source>
</evidence>
<keyword evidence="2 7" id="KW-0963">Cytoplasm</keyword>